<feature type="domain" description="DAPG hydrolase PhiG" evidence="7">
    <location>
        <begin position="120"/>
        <end position="344"/>
    </location>
</feature>
<keyword evidence="9" id="KW-1185">Reference proteome</keyword>
<evidence type="ECO:0000256" key="4">
    <source>
        <dbReference type="ARBA" id="ARBA00022833"/>
    </source>
</evidence>
<dbReference type="Pfam" id="PF18089">
    <property type="entry name" value="DAPG_hydrolase"/>
    <property type="match status" value="1"/>
</dbReference>
<dbReference type="RefSeq" id="WP_033633006.1">
    <property type="nucleotide sequence ID" value="NZ_CBCSIN010000010.1"/>
</dbReference>
<feature type="chain" id="PRO_5045665989" description="DAPG hydrolase PhiG domain-containing protein" evidence="6">
    <location>
        <begin position="34"/>
        <end position="349"/>
    </location>
</feature>
<dbReference type="PROSITE" id="PS51318">
    <property type="entry name" value="TAT"/>
    <property type="match status" value="1"/>
</dbReference>
<evidence type="ECO:0000256" key="1">
    <source>
        <dbReference type="ARBA" id="ARBA00001947"/>
    </source>
</evidence>
<evidence type="ECO:0000256" key="5">
    <source>
        <dbReference type="ARBA" id="ARBA00023459"/>
    </source>
</evidence>
<reference evidence="8 9" key="1">
    <citation type="submission" date="2016-10" db="EMBL/GenBank/DDBJ databases">
        <authorList>
            <person name="Varghese N."/>
            <person name="Submissions S."/>
        </authorList>
    </citation>
    <scope>NUCLEOTIDE SEQUENCE [LARGE SCALE GENOMIC DNA]</scope>
    <source>
        <strain evidence="8 9">CGMCC 1.6853</strain>
    </source>
</reference>
<evidence type="ECO:0000313" key="9">
    <source>
        <dbReference type="Proteomes" id="UP000183031"/>
    </source>
</evidence>
<comment type="similarity">
    <text evidence="5">Belongs to the DAPG/phloretin hydrolase family.</text>
</comment>
<dbReference type="EMBL" id="FMUT01000010">
    <property type="protein sequence ID" value="SCZ02575.1"/>
    <property type="molecule type" value="Genomic_DNA"/>
</dbReference>
<comment type="cofactor">
    <cofactor evidence="1">
        <name>Zn(2+)</name>
        <dbReference type="ChEBI" id="CHEBI:29105"/>
    </cofactor>
</comment>
<name>A0A1G5KPQ8_9GAMM</name>
<gene>
    <name evidence="8" type="ORF">SAMN02927935_03556</name>
</gene>
<keyword evidence="6" id="KW-0732">Signal</keyword>
<comment type="caution">
    <text evidence="8">The sequence shown here is derived from an EMBL/GenBank/DDBJ whole genome shotgun (WGS) entry which is preliminary data.</text>
</comment>
<dbReference type="InterPro" id="IPR041526">
    <property type="entry name" value="DAPG_hydrolase"/>
</dbReference>
<sequence>MSKEISRRNIIKRIPLLAGGALLSQSLLSSAMAAPSSALPAAARKGAFTDAGASLDKSLISYYQVPMQKRLKINEKGIQGKPYAEFFDSNLDAPVEMIRALEQGPLVKEHILQPTKAGLKTLLERFDEFPVSGYAVVEDGGPCAYAQSRHIFPGVTTEMFKWWFCWHPIESERYYLWFPHAHIHNSVVDPKRLADTRLSYAERLYGNPNHITEYIGDNYLDGVIHFNAPESFGVESELLKKHRFTFNASGIITPYDAQSTPLVLMIHLGRDTPQGMEMVNRYWIGTHESWDRFDKFPDGGKRSREYITKAGMTKASLEGFAYEMAVHDMTEFSSLGRFLPEIYARFGNS</sequence>
<organism evidence="8 9">
    <name type="scientific">Serratia nematodiphila</name>
    <dbReference type="NCBI Taxonomy" id="458197"/>
    <lineage>
        <taxon>Bacteria</taxon>
        <taxon>Pseudomonadati</taxon>
        <taxon>Pseudomonadota</taxon>
        <taxon>Gammaproteobacteria</taxon>
        <taxon>Enterobacterales</taxon>
        <taxon>Yersiniaceae</taxon>
        <taxon>Serratia</taxon>
    </lineage>
</organism>
<keyword evidence="4" id="KW-0862">Zinc</keyword>
<keyword evidence="3" id="KW-0378">Hydrolase</keyword>
<evidence type="ECO:0000259" key="7">
    <source>
        <dbReference type="Pfam" id="PF18089"/>
    </source>
</evidence>
<dbReference type="InterPro" id="IPR006311">
    <property type="entry name" value="TAT_signal"/>
</dbReference>
<proteinExistence type="inferred from homology"/>
<evidence type="ECO:0000256" key="3">
    <source>
        <dbReference type="ARBA" id="ARBA00022801"/>
    </source>
</evidence>
<dbReference type="Proteomes" id="UP000183031">
    <property type="component" value="Unassembled WGS sequence"/>
</dbReference>
<evidence type="ECO:0000313" key="8">
    <source>
        <dbReference type="EMBL" id="SCZ02575.1"/>
    </source>
</evidence>
<evidence type="ECO:0000256" key="6">
    <source>
        <dbReference type="SAM" id="SignalP"/>
    </source>
</evidence>
<evidence type="ECO:0000256" key="2">
    <source>
        <dbReference type="ARBA" id="ARBA00022723"/>
    </source>
</evidence>
<protein>
    <recommendedName>
        <fullName evidence="7">DAPG hydrolase PhiG domain-containing protein</fullName>
    </recommendedName>
</protein>
<keyword evidence="2" id="KW-0479">Metal-binding</keyword>
<accession>A0A1G5KPQ8</accession>
<feature type="signal peptide" evidence="6">
    <location>
        <begin position="1"/>
        <end position="33"/>
    </location>
</feature>